<protein>
    <recommendedName>
        <fullName evidence="3">RING-type E3 ubiquitin transferase</fullName>
    </recommendedName>
</protein>
<evidence type="ECO:0008006" key="3">
    <source>
        <dbReference type="Google" id="ProtNLM"/>
    </source>
</evidence>
<sequence length="74" mass="8576">MYAIFNAVAMRKILKKYDKECEMYVQVAIIANVVQIIKESRVFCKHGDSKVPQTADLGALVQLAFCVRVRYFFR</sequence>
<proteinExistence type="predicted"/>
<gene>
    <name evidence="1" type="ORF">RHGRI_004331</name>
</gene>
<comment type="caution">
    <text evidence="1">The sequence shown here is derived from an EMBL/GenBank/DDBJ whole genome shotgun (WGS) entry which is preliminary data.</text>
</comment>
<evidence type="ECO:0000313" key="1">
    <source>
        <dbReference type="EMBL" id="KAG5561262.1"/>
    </source>
</evidence>
<dbReference type="Proteomes" id="UP000823749">
    <property type="component" value="Chromosome 2"/>
</dbReference>
<evidence type="ECO:0000313" key="2">
    <source>
        <dbReference type="Proteomes" id="UP000823749"/>
    </source>
</evidence>
<keyword evidence="2" id="KW-1185">Reference proteome</keyword>
<dbReference type="EMBL" id="JACTNZ010000002">
    <property type="protein sequence ID" value="KAG5561262.1"/>
    <property type="molecule type" value="Genomic_DNA"/>
</dbReference>
<organism evidence="1 2">
    <name type="scientific">Rhododendron griersonianum</name>
    <dbReference type="NCBI Taxonomy" id="479676"/>
    <lineage>
        <taxon>Eukaryota</taxon>
        <taxon>Viridiplantae</taxon>
        <taxon>Streptophyta</taxon>
        <taxon>Embryophyta</taxon>
        <taxon>Tracheophyta</taxon>
        <taxon>Spermatophyta</taxon>
        <taxon>Magnoliopsida</taxon>
        <taxon>eudicotyledons</taxon>
        <taxon>Gunneridae</taxon>
        <taxon>Pentapetalae</taxon>
        <taxon>asterids</taxon>
        <taxon>Ericales</taxon>
        <taxon>Ericaceae</taxon>
        <taxon>Ericoideae</taxon>
        <taxon>Rhodoreae</taxon>
        <taxon>Rhododendron</taxon>
    </lineage>
</organism>
<name>A0AAV6L8H5_9ERIC</name>
<reference evidence="1" key="1">
    <citation type="submission" date="2020-08" db="EMBL/GenBank/DDBJ databases">
        <title>Plant Genome Project.</title>
        <authorList>
            <person name="Zhang R.-G."/>
        </authorList>
    </citation>
    <scope>NUCLEOTIDE SEQUENCE</scope>
    <source>
        <strain evidence="1">WSP0</strain>
        <tissue evidence="1">Leaf</tissue>
    </source>
</reference>
<dbReference type="AlphaFoldDB" id="A0AAV6L8H5"/>
<accession>A0AAV6L8H5</accession>